<evidence type="ECO:0000256" key="2">
    <source>
        <dbReference type="ARBA" id="ARBA00007665"/>
    </source>
</evidence>
<dbReference type="GO" id="GO:0006446">
    <property type="term" value="P:regulation of translational initiation"/>
    <property type="evidence" value="ECO:0007669"/>
    <property type="project" value="TreeGrafter"/>
</dbReference>
<dbReference type="InterPro" id="IPR001498">
    <property type="entry name" value="Impact_N"/>
</dbReference>
<dbReference type="WBParaSite" id="SBAD_0000273301-mRNA-1">
    <property type="protein sequence ID" value="SBAD_0000273301-mRNA-1"/>
    <property type="gene ID" value="SBAD_0000273301"/>
</dbReference>
<name>A0A183IG59_9BILA</name>
<dbReference type="PROSITE" id="PS50908">
    <property type="entry name" value="RWD"/>
    <property type="match status" value="1"/>
</dbReference>
<accession>A0A183IG59</accession>
<dbReference type="PANTHER" id="PTHR16301">
    <property type="entry name" value="IMPACT-RELATED"/>
    <property type="match status" value="1"/>
</dbReference>
<evidence type="ECO:0000313" key="8">
    <source>
        <dbReference type="EMBL" id="VDO98267.1"/>
    </source>
</evidence>
<keyword evidence="5" id="KW-0810">Translation regulation</keyword>
<dbReference type="InterPro" id="IPR006575">
    <property type="entry name" value="RWD_dom"/>
</dbReference>
<proteinExistence type="inferred from homology"/>
<dbReference type="GO" id="GO:0140469">
    <property type="term" value="P:GCN2-mediated signaling"/>
    <property type="evidence" value="ECO:0007669"/>
    <property type="project" value="TreeGrafter"/>
</dbReference>
<keyword evidence="9" id="KW-1185">Reference proteome</keyword>
<comment type="similarity">
    <text evidence="2">Belongs to the IMPACT family.</text>
</comment>
<protein>
    <submittedName>
        <fullName evidence="10">RWD domain-containing protein</fullName>
    </submittedName>
</protein>
<evidence type="ECO:0000313" key="9">
    <source>
        <dbReference type="Proteomes" id="UP000270296"/>
    </source>
</evidence>
<dbReference type="AlphaFoldDB" id="A0A183IG59"/>
<dbReference type="Gene3D" id="3.30.230.30">
    <property type="entry name" value="Impact, N-terminal domain"/>
    <property type="match status" value="1"/>
</dbReference>
<keyword evidence="6" id="KW-0346">Stress response</keyword>
<dbReference type="SUPFAM" id="SSF54211">
    <property type="entry name" value="Ribosomal protein S5 domain 2-like"/>
    <property type="match status" value="1"/>
</dbReference>
<dbReference type="Pfam" id="PF05773">
    <property type="entry name" value="RWD"/>
    <property type="match status" value="1"/>
</dbReference>
<dbReference type="OrthoDB" id="69641at2759"/>
<keyword evidence="3" id="KW-0963">Cytoplasm</keyword>
<dbReference type="CDD" id="cd23821">
    <property type="entry name" value="RWD_IMPACT"/>
    <property type="match status" value="1"/>
</dbReference>
<evidence type="ECO:0000256" key="4">
    <source>
        <dbReference type="ARBA" id="ARBA00022491"/>
    </source>
</evidence>
<dbReference type="PANTHER" id="PTHR16301:SF25">
    <property type="entry name" value="PROTEIN IMPACT"/>
    <property type="match status" value="1"/>
</dbReference>
<evidence type="ECO:0000256" key="5">
    <source>
        <dbReference type="ARBA" id="ARBA00022845"/>
    </source>
</evidence>
<comment type="subcellular location">
    <subcellularLocation>
        <location evidence="1">Cytoplasm</location>
    </subcellularLocation>
</comment>
<organism evidence="10">
    <name type="scientific">Soboliphyme baturini</name>
    <dbReference type="NCBI Taxonomy" id="241478"/>
    <lineage>
        <taxon>Eukaryota</taxon>
        <taxon>Metazoa</taxon>
        <taxon>Ecdysozoa</taxon>
        <taxon>Nematoda</taxon>
        <taxon>Enoplea</taxon>
        <taxon>Dorylaimia</taxon>
        <taxon>Dioctophymatida</taxon>
        <taxon>Dioctophymatoidea</taxon>
        <taxon>Soboliphymatidae</taxon>
        <taxon>Soboliphyme</taxon>
    </lineage>
</organism>
<dbReference type="InterPro" id="IPR036956">
    <property type="entry name" value="Impact_N_sf"/>
</dbReference>
<dbReference type="SMART" id="SM00591">
    <property type="entry name" value="RWD"/>
    <property type="match status" value="1"/>
</dbReference>
<gene>
    <name evidence="8" type="ORF">SBAD_LOCUS2603</name>
</gene>
<evidence type="ECO:0000313" key="10">
    <source>
        <dbReference type="WBParaSite" id="SBAD_0000273301-mRNA-1"/>
    </source>
</evidence>
<dbReference type="EMBL" id="UZAM01007315">
    <property type="protein sequence ID" value="VDO98267.1"/>
    <property type="molecule type" value="Genomic_DNA"/>
</dbReference>
<evidence type="ECO:0000256" key="6">
    <source>
        <dbReference type="ARBA" id="ARBA00023016"/>
    </source>
</evidence>
<reference evidence="8 9" key="2">
    <citation type="submission" date="2018-11" db="EMBL/GenBank/DDBJ databases">
        <authorList>
            <consortium name="Pathogen Informatics"/>
        </authorList>
    </citation>
    <scope>NUCLEOTIDE SEQUENCE [LARGE SCALE GENOMIC DNA]</scope>
</reference>
<dbReference type="InterPro" id="IPR020568">
    <property type="entry name" value="Ribosomal_Su5_D2-typ_SF"/>
</dbReference>
<dbReference type="Pfam" id="PF01205">
    <property type="entry name" value="Impact_N"/>
    <property type="match status" value="1"/>
</dbReference>
<dbReference type="InterPro" id="IPR016135">
    <property type="entry name" value="UBQ-conjugating_enzyme/RWD"/>
</dbReference>
<sequence>MTETSNAALQLEEIEALRAIYGKQWEYDGNKTLTFIADIEDSKSIVLTVRLGDNYPLTEPPYFEISSPYLGKTEKEEITGKLQDEYMNNLGAPVLYQWSEILRHYANDLRKATLKPHSSSSVEIPKGRSVTDLCVEESYTARCEPPVIHTGEPLTDRKSTFQASVCPVKSRAEVQRALETLKSDKKVSRATHNMYAYRITLDGKRFIQDCDDDGEHHAGSRLLHLLEITDARNVLVVVSRWYGGVQLGADRFKHINNVARTLLESCGYIKYRNK</sequence>
<dbReference type="GO" id="GO:0005737">
    <property type="term" value="C:cytoplasm"/>
    <property type="evidence" value="ECO:0007669"/>
    <property type="project" value="UniProtKB-SubCell"/>
</dbReference>
<feature type="domain" description="RWD" evidence="7">
    <location>
        <begin position="12"/>
        <end position="109"/>
    </location>
</feature>
<evidence type="ECO:0000256" key="3">
    <source>
        <dbReference type="ARBA" id="ARBA00022490"/>
    </source>
</evidence>
<dbReference type="SUPFAM" id="SSF54495">
    <property type="entry name" value="UBC-like"/>
    <property type="match status" value="1"/>
</dbReference>
<dbReference type="InterPro" id="IPR023582">
    <property type="entry name" value="Impact"/>
</dbReference>
<evidence type="ECO:0000259" key="7">
    <source>
        <dbReference type="PROSITE" id="PS50908"/>
    </source>
</evidence>
<reference evidence="10" key="1">
    <citation type="submission" date="2016-06" db="UniProtKB">
        <authorList>
            <consortium name="WormBaseParasite"/>
        </authorList>
    </citation>
    <scope>IDENTIFICATION</scope>
</reference>
<evidence type="ECO:0000256" key="1">
    <source>
        <dbReference type="ARBA" id="ARBA00004496"/>
    </source>
</evidence>
<dbReference type="Proteomes" id="UP000270296">
    <property type="component" value="Unassembled WGS sequence"/>
</dbReference>
<dbReference type="Gene3D" id="3.10.110.10">
    <property type="entry name" value="Ubiquitin Conjugating Enzyme"/>
    <property type="match status" value="1"/>
</dbReference>
<keyword evidence="4" id="KW-0678">Repressor</keyword>